<evidence type="ECO:0000313" key="3">
    <source>
        <dbReference type="Proteomes" id="UP000244930"/>
    </source>
</evidence>
<dbReference type="SUPFAM" id="SSF53756">
    <property type="entry name" value="UDP-Glycosyltransferase/glycogen phosphorylase"/>
    <property type="match status" value="1"/>
</dbReference>
<keyword evidence="3" id="KW-1185">Reference proteome</keyword>
<feature type="region of interest" description="Disordered" evidence="1">
    <location>
        <begin position="500"/>
        <end position="520"/>
    </location>
</feature>
<dbReference type="AlphaFoldDB" id="A0A2U8GTN3"/>
<organism evidence="2 3">
    <name type="scientific">Parazoarcus communis</name>
    <dbReference type="NCBI Taxonomy" id="41977"/>
    <lineage>
        <taxon>Bacteria</taxon>
        <taxon>Pseudomonadati</taxon>
        <taxon>Pseudomonadota</taxon>
        <taxon>Betaproteobacteria</taxon>
        <taxon>Rhodocyclales</taxon>
        <taxon>Zoogloeaceae</taxon>
        <taxon>Parazoarcus</taxon>
    </lineage>
</organism>
<evidence type="ECO:0000313" key="2">
    <source>
        <dbReference type="EMBL" id="AWI77032.1"/>
    </source>
</evidence>
<proteinExistence type="predicted"/>
<name>A0A2U8GTN3_9RHOO</name>
<dbReference type="KEGG" id="acom:CEW83_18830"/>
<sequence>MAWGFYLTHPISSSSIQAIARCSGVQSNLRLAPPQMLAIDAEPWSLILPGIRYPPASPKCIRTSTSACANTIRDLTTVMTQEQRPTFLFISPVFPTFDGIGVEQRAWSHLDALCSIGDVDLVLAMTAKQVSGGANVEELRTKCRSVRIVRLSPSSKLTSRKLPGLTFAIRLSLLWKDSHIVAKDELESFRQAGAPLCYDMAFCFRIRNYPVWQQIQRHTGVTAKRVYVDFDDIESITLARELPFLRQRLGRENSIVAKLERIETLRLEHRIQREADLVSVCSDHDRSELLRRPGAAEIAVVPNSFPFKPALPPSPESGVARIMFLGALSYPPNEDAILHFCDSIYPLIRRELGDRVSLTIVGRRPRPCVQELGGRNAIIVTGGVDSVEPYYAEADLVIAPIRFGGGTRIKILEALSYGRAVVSTTIGAEGLDLEPGRDLLQADSPEKFATACVELLRDPIRRDELATSGRSRVLDLYSRTAIQNKLTAIVSNLQQAPVETDTSNPLPFDLTHSTKSFSEK</sequence>
<protein>
    <recommendedName>
        <fullName evidence="4">Glycosyltransferase subfamily 4-like N-terminal domain-containing protein</fullName>
    </recommendedName>
</protein>
<dbReference type="PANTHER" id="PTHR12526">
    <property type="entry name" value="GLYCOSYLTRANSFERASE"/>
    <property type="match status" value="1"/>
</dbReference>
<dbReference type="PANTHER" id="PTHR12526:SF600">
    <property type="entry name" value="GLYCOSYL TRANSFERASE GROUP 1"/>
    <property type="match status" value="1"/>
</dbReference>
<reference evidence="2 3" key="1">
    <citation type="submission" date="2017-06" db="EMBL/GenBank/DDBJ databases">
        <title>Azoarcus.</title>
        <authorList>
            <person name="Woo J.-H."/>
            <person name="Kim H.-S."/>
        </authorList>
    </citation>
    <scope>NUCLEOTIDE SEQUENCE [LARGE SCALE GENOMIC DNA]</scope>
    <source>
        <strain evidence="2 3">TSPY31</strain>
    </source>
</reference>
<evidence type="ECO:0008006" key="4">
    <source>
        <dbReference type="Google" id="ProtNLM"/>
    </source>
</evidence>
<accession>A0A2U8GTN3</accession>
<dbReference type="CDD" id="cd03801">
    <property type="entry name" value="GT4_PimA-like"/>
    <property type="match status" value="1"/>
</dbReference>
<dbReference type="Pfam" id="PF13692">
    <property type="entry name" value="Glyco_trans_1_4"/>
    <property type="match status" value="1"/>
</dbReference>
<evidence type="ECO:0000256" key="1">
    <source>
        <dbReference type="SAM" id="MobiDB-lite"/>
    </source>
</evidence>
<dbReference type="GO" id="GO:0016757">
    <property type="term" value="F:glycosyltransferase activity"/>
    <property type="evidence" value="ECO:0007669"/>
    <property type="project" value="TreeGrafter"/>
</dbReference>
<gene>
    <name evidence="2" type="ORF">CEW83_18830</name>
</gene>
<dbReference type="Gene3D" id="3.40.50.2000">
    <property type="entry name" value="Glycogen Phosphorylase B"/>
    <property type="match status" value="2"/>
</dbReference>
<dbReference type="Proteomes" id="UP000244930">
    <property type="component" value="Chromosome"/>
</dbReference>
<dbReference type="EMBL" id="CP022187">
    <property type="protein sequence ID" value="AWI77032.1"/>
    <property type="molecule type" value="Genomic_DNA"/>
</dbReference>